<dbReference type="InterPro" id="IPR034964">
    <property type="entry name" value="LS"/>
</dbReference>
<proteinExistence type="inferred from homology"/>
<dbReference type="FunFam" id="3.40.50.960:FF:000005">
    <property type="entry name" value="6,7-dimethyl-8-ribityllumazine synthase"/>
    <property type="match status" value="1"/>
</dbReference>
<dbReference type="SUPFAM" id="SSF52121">
    <property type="entry name" value="Lumazine synthase"/>
    <property type="match status" value="1"/>
</dbReference>
<accession>A0A5M9K8B4</accession>
<evidence type="ECO:0000256" key="5">
    <source>
        <dbReference type="ARBA" id="ARBA00022679"/>
    </source>
</evidence>
<evidence type="ECO:0000256" key="6">
    <source>
        <dbReference type="ARBA" id="ARBA00048785"/>
    </source>
</evidence>
<dbReference type="PANTHER" id="PTHR21058:SF0">
    <property type="entry name" value="6,7-DIMETHYL-8-RIBITYLLUMAZINE SYNTHASE"/>
    <property type="match status" value="1"/>
</dbReference>
<comment type="similarity">
    <text evidence="2 7">Belongs to the DMRL synthase family.</text>
</comment>
<dbReference type="EMBL" id="VICG01000001">
    <property type="protein sequence ID" value="KAA8576466.1"/>
    <property type="molecule type" value="Genomic_DNA"/>
</dbReference>
<dbReference type="NCBIfam" id="TIGR00114">
    <property type="entry name" value="lumazine-synth"/>
    <property type="match status" value="1"/>
</dbReference>
<comment type="pathway">
    <text evidence="1 7">Cofactor biosynthesis; riboflavin biosynthesis; riboflavin from 2-hydroxy-3-oxobutyl phosphate and 5-amino-6-(D-ribitylamino)uracil: step 1/2.</text>
</comment>
<dbReference type="Proteomes" id="UP000322873">
    <property type="component" value="Unassembled WGS sequence"/>
</dbReference>
<dbReference type="GO" id="GO:0000906">
    <property type="term" value="F:6,7-dimethyl-8-ribityllumazine synthase activity"/>
    <property type="evidence" value="ECO:0007669"/>
    <property type="project" value="UniProtKB-EC"/>
</dbReference>
<evidence type="ECO:0000256" key="3">
    <source>
        <dbReference type="ARBA" id="ARBA00012664"/>
    </source>
</evidence>
<dbReference type="GO" id="GO:0009231">
    <property type="term" value="P:riboflavin biosynthetic process"/>
    <property type="evidence" value="ECO:0007669"/>
    <property type="project" value="UniProtKB-UniPathway"/>
</dbReference>
<dbReference type="InterPro" id="IPR036467">
    <property type="entry name" value="LS/RS_sf"/>
</dbReference>
<reference evidence="8 9" key="1">
    <citation type="submission" date="2019-06" db="EMBL/GenBank/DDBJ databases">
        <title>Genome Sequence of the Brown Rot Fungal Pathogen Monilinia fructicola.</title>
        <authorList>
            <person name="De Miccolis Angelini R.M."/>
            <person name="Landi L."/>
            <person name="Abate D."/>
            <person name="Pollastro S."/>
            <person name="Romanazzi G."/>
            <person name="Faretra F."/>
        </authorList>
    </citation>
    <scope>NUCLEOTIDE SEQUENCE [LARGE SCALE GENOMIC DNA]</scope>
    <source>
        <strain evidence="8 9">Mfrc123</strain>
    </source>
</reference>
<protein>
    <recommendedName>
        <fullName evidence="3 7">6,7-dimethyl-8-ribityllumazine synthase</fullName>
        <shortName evidence="7">DMRL synthase</shortName>
        <ecNumber evidence="3 7">2.5.1.78</ecNumber>
    </recommendedName>
</protein>
<evidence type="ECO:0000256" key="2">
    <source>
        <dbReference type="ARBA" id="ARBA00007424"/>
    </source>
</evidence>
<evidence type="ECO:0000256" key="1">
    <source>
        <dbReference type="ARBA" id="ARBA00004917"/>
    </source>
</evidence>
<dbReference type="HAMAP" id="MF_00178">
    <property type="entry name" value="Lumazine_synth"/>
    <property type="match status" value="1"/>
</dbReference>
<dbReference type="Gene3D" id="3.40.50.960">
    <property type="entry name" value="Lumazine/riboflavin synthase"/>
    <property type="match status" value="1"/>
</dbReference>
<dbReference type="PANTHER" id="PTHR21058">
    <property type="entry name" value="6,7-DIMETHYL-8-RIBITYLLUMAZINE SYNTHASE DMRL SYNTHASE LUMAZINE SYNTHASE"/>
    <property type="match status" value="1"/>
</dbReference>
<gene>
    <name evidence="8" type="ORF">EYC84_006581</name>
</gene>
<dbReference type="InterPro" id="IPR002180">
    <property type="entry name" value="LS/RS"/>
</dbReference>
<dbReference type="VEuPathDB" id="FungiDB:MFRU_009g03120"/>
<dbReference type="GO" id="GO:0009349">
    <property type="term" value="C:riboflavin synthase complex"/>
    <property type="evidence" value="ECO:0007669"/>
    <property type="project" value="UniProtKB-UniRule"/>
</dbReference>
<name>A0A5M9K8B4_MONFR</name>
<dbReference type="AlphaFoldDB" id="A0A5M9K8B4"/>
<dbReference type="GO" id="GO:0005758">
    <property type="term" value="C:mitochondrial intermembrane space"/>
    <property type="evidence" value="ECO:0007669"/>
    <property type="project" value="TreeGrafter"/>
</dbReference>
<evidence type="ECO:0000256" key="7">
    <source>
        <dbReference type="RuleBase" id="RU003795"/>
    </source>
</evidence>
<organism evidence="8 9">
    <name type="scientific">Monilinia fructicola</name>
    <name type="common">Brown rot fungus</name>
    <name type="synonym">Ciboria fructicola</name>
    <dbReference type="NCBI Taxonomy" id="38448"/>
    <lineage>
        <taxon>Eukaryota</taxon>
        <taxon>Fungi</taxon>
        <taxon>Dikarya</taxon>
        <taxon>Ascomycota</taxon>
        <taxon>Pezizomycotina</taxon>
        <taxon>Leotiomycetes</taxon>
        <taxon>Helotiales</taxon>
        <taxon>Sclerotiniaceae</taxon>
        <taxon>Monilinia</taxon>
    </lineage>
</organism>
<dbReference type="CDD" id="cd09209">
    <property type="entry name" value="Lumazine_synthase-I"/>
    <property type="match status" value="1"/>
</dbReference>
<keyword evidence="4 7" id="KW-0686">Riboflavin biosynthesis</keyword>
<evidence type="ECO:0000313" key="9">
    <source>
        <dbReference type="Proteomes" id="UP000322873"/>
    </source>
</evidence>
<evidence type="ECO:0000256" key="4">
    <source>
        <dbReference type="ARBA" id="ARBA00022619"/>
    </source>
</evidence>
<comment type="catalytic activity">
    <reaction evidence="6 7">
        <text>(2S)-2-hydroxy-3-oxobutyl phosphate + 5-amino-6-(D-ribitylamino)uracil = 6,7-dimethyl-8-(1-D-ribityl)lumazine + phosphate + 2 H2O + H(+)</text>
        <dbReference type="Rhea" id="RHEA:26152"/>
        <dbReference type="ChEBI" id="CHEBI:15377"/>
        <dbReference type="ChEBI" id="CHEBI:15378"/>
        <dbReference type="ChEBI" id="CHEBI:15934"/>
        <dbReference type="ChEBI" id="CHEBI:43474"/>
        <dbReference type="ChEBI" id="CHEBI:58201"/>
        <dbReference type="ChEBI" id="CHEBI:58830"/>
        <dbReference type="EC" id="2.5.1.78"/>
    </reaction>
</comment>
<comment type="caution">
    <text evidence="8">The sequence shown here is derived from an EMBL/GenBank/DDBJ whole genome shotgun (WGS) entry which is preliminary data.</text>
</comment>
<keyword evidence="5 7" id="KW-0808">Transferase</keyword>
<dbReference type="Pfam" id="PF00885">
    <property type="entry name" value="DMRL_synthase"/>
    <property type="match status" value="2"/>
</dbReference>
<keyword evidence="9" id="KW-1185">Reference proteome</keyword>
<dbReference type="UniPathway" id="UPA00275">
    <property type="reaction ID" value="UER00404"/>
</dbReference>
<evidence type="ECO:0000313" key="8">
    <source>
        <dbReference type="EMBL" id="KAA8576466.1"/>
    </source>
</evidence>
<dbReference type="EC" id="2.5.1.78" evidence="3 7"/>
<sequence length="303" mass="32595">MLPSFYPTQTPPASPDLNQTLKHHTNKPWNIQTSLTMDTSLKGPGEAQKHDGSALRIGIVHARWNTSIIEPLLAGTKKTLLASGVKESNIVVQSVPGSWELPIACSKLFSASQIQSTQTSSLSAGDLLGSSTTDLTSLPTTQSQSQAASTAPFDAIIAIGCLIKGETMHFEYIADSVSHALMRVQLDTGVPLIFGLLTVLTEEQALMRAGVGTTEKGKGHNHGEDWGAAAVELGVKRREWAAGRISVLDSVHSSPHGFASNEQSEDILCQRYDFQFNAPSLTTPKFSCYISQSCPFQCICIRI</sequence>
<comment type="function">
    <text evidence="7">Catalyzes the formation of 6,7-dimethyl-8-ribityllumazine by condensation of 5-amino-6-(D-ribitylamino)uracil with 3,4-dihydroxy-2-butanone 4-phosphate. This is the penultimate step in the biosynthesis of riboflavin.</text>
</comment>